<reference evidence="1 2" key="1">
    <citation type="journal article" date="2018" name="Front. Microbiol.">
        <title>Genome-Wide Analysis of Corynespora cassiicola Leaf Fall Disease Putative Effectors.</title>
        <authorList>
            <person name="Lopez D."/>
            <person name="Ribeiro S."/>
            <person name="Label P."/>
            <person name="Fumanal B."/>
            <person name="Venisse J.S."/>
            <person name="Kohler A."/>
            <person name="de Oliveira R.R."/>
            <person name="Labutti K."/>
            <person name="Lipzen A."/>
            <person name="Lail K."/>
            <person name="Bauer D."/>
            <person name="Ohm R.A."/>
            <person name="Barry K.W."/>
            <person name="Spatafora J."/>
            <person name="Grigoriev I.V."/>
            <person name="Martin F.M."/>
            <person name="Pujade-Renaud V."/>
        </authorList>
    </citation>
    <scope>NUCLEOTIDE SEQUENCE [LARGE SCALE GENOMIC DNA]</scope>
    <source>
        <strain evidence="1 2">Philippines</strain>
    </source>
</reference>
<organism evidence="1 2">
    <name type="scientific">Corynespora cassiicola Philippines</name>
    <dbReference type="NCBI Taxonomy" id="1448308"/>
    <lineage>
        <taxon>Eukaryota</taxon>
        <taxon>Fungi</taxon>
        <taxon>Dikarya</taxon>
        <taxon>Ascomycota</taxon>
        <taxon>Pezizomycotina</taxon>
        <taxon>Dothideomycetes</taxon>
        <taxon>Pleosporomycetidae</taxon>
        <taxon>Pleosporales</taxon>
        <taxon>Corynesporascaceae</taxon>
        <taxon>Corynespora</taxon>
    </lineage>
</organism>
<gene>
    <name evidence="1" type="ORF">BS50DRAFT_376836</name>
</gene>
<keyword evidence="2" id="KW-1185">Reference proteome</keyword>
<evidence type="ECO:0000313" key="1">
    <source>
        <dbReference type="EMBL" id="PSN66872.1"/>
    </source>
</evidence>
<name>A0A2T2NN61_CORCC</name>
<accession>A0A2T2NN61</accession>
<dbReference type="AlphaFoldDB" id="A0A2T2NN61"/>
<protein>
    <submittedName>
        <fullName evidence="1">Uncharacterized protein</fullName>
    </submittedName>
</protein>
<dbReference type="EMBL" id="KZ678135">
    <property type="protein sequence ID" value="PSN66872.1"/>
    <property type="molecule type" value="Genomic_DNA"/>
</dbReference>
<dbReference type="Proteomes" id="UP000240883">
    <property type="component" value="Unassembled WGS sequence"/>
</dbReference>
<sequence length="121" mass="13477">MPPPPFLLRWTLPSTWPCSAHTLHRPPLAPVELLCSLTNAWWPGAAAVFSALQTLSRFDHQGLTTANWRVARFGFNLSMAPLAVQGVPNAFRAGEPKVNLVLRGQETFDSILVFWVSRAQR</sequence>
<evidence type="ECO:0000313" key="2">
    <source>
        <dbReference type="Proteomes" id="UP000240883"/>
    </source>
</evidence>
<proteinExistence type="predicted"/>